<dbReference type="SUPFAM" id="SSF53244">
    <property type="entry name" value="MurD-like peptide ligases, peptide-binding domain"/>
    <property type="match status" value="1"/>
</dbReference>
<dbReference type="InterPro" id="IPR035911">
    <property type="entry name" value="MurE/MurF_N"/>
</dbReference>
<keyword evidence="4 7" id="KW-0573">Peptidoglycan synthesis</keyword>
<keyword evidence="13" id="KW-1185">Reference proteome</keyword>
<dbReference type="GO" id="GO:0051301">
    <property type="term" value="P:cell division"/>
    <property type="evidence" value="ECO:0007669"/>
    <property type="project" value="UniProtKB-KW"/>
</dbReference>
<evidence type="ECO:0000256" key="8">
    <source>
        <dbReference type="RuleBase" id="RU004135"/>
    </source>
</evidence>
<feature type="modified residue" description="N6-carboxylysine" evidence="7">
    <location>
        <position position="231"/>
    </location>
</feature>
<feature type="domain" description="Mur ligase central" evidence="11">
    <location>
        <begin position="120"/>
        <end position="324"/>
    </location>
</feature>
<dbReference type="InterPro" id="IPR004101">
    <property type="entry name" value="Mur_ligase_C"/>
</dbReference>
<comment type="PTM">
    <text evidence="7">Carboxylation is probably crucial for Mg(2+) binding and, consequently, for the gamma-phosphate positioning of ATP.</text>
</comment>
<feature type="binding site" evidence="7">
    <location>
        <position position="37"/>
    </location>
    <ligand>
        <name>UDP-N-acetyl-alpha-D-muramoyl-L-alanyl-D-glutamate</name>
        <dbReference type="ChEBI" id="CHEBI:83900"/>
    </ligand>
</feature>
<comment type="cofactor">
    <cofactor evidence="7">
        <name>Mg(2+)</name>
        <dbReference type="ChEBI" id="CHEBI:18420"/>
    </cofactor>
</comment>
<dbReference type="Proteomes" id="UP000033731">
    <property type="component" value="Unassembled WGS sequence"/>
</dbReference>
<dbReference type="Gene3D" id="3.40.1390.10">
    <property type="entry name" value="MurE/MurF, N-terminal domain"/>
    <property type="match status" value="1"/>
</dbReference>
<keyword evidence="7" id="KW-0547">Nucleotide-binding</keyword>
<feature type="binding site" evidence="7">
    <location>
        <position position="197"/>
    </location>
    <ligand>
        <name>UDP-N-acetyl-alpha-D-muramoyl-L-alanyl-D-glutamate</name>
        <dbReference type="ChEBI" id="CHEBI:83900"/>
    </ligand>
</feature>
<sequence>MKLQDLIYKDFPELINQLSRFPIQLRERRIHDISSDSRHIQVGWMFVAIVGNQEDGHFFIPQAVAQGAGVIVVASMHQSQDFSHVVKADIPILVVENTRRFLSLVAARLYGKHPEKIFAVTGTSGKTSVASFVQQISQHAGLSSFQIGPISLIPSLQREDNRLTTPSPVYIAQALAYLASQGTTHVSIEASSHGLDQHRLDGIKFIAGSFTNFGRDHIDYHKTQQAYFDAKMRLFEELLPKGSPAVICNNDDDSWSNKVMERAHNAGCRVLSVGYKGTFIRLKNLTQINDKQQVSISVEGKDFDFLFPLQGAFQVSNALVSAGLCIATGIDVPVVIEHLEKVNVIPGRFEFIGNNSKGGRIYVDYAHTPNSLEMVLRNLRNITSGRIIVVFGCGGDRDRGKRKIMGKIALELADLSIVTDDNPRSENPQAIRAEIINGFPGFIEEGNRQEAIRIAISMLNKEDVLVVAGKGHETVQIIHNGKMKMSVDCDVIREILRKFP</sequence>
<dbReference type="Pfam" id="PF01225">
    <property type="entry name" value="Mur_ligase"/>
    <property type="match status" value="1"/>
</dbReference>
<dbReference type="NCBIfam" id="NF001124">
    <property type="entry name" value="PRK00139.1-2"/>
    <property type="match status" value="1"/>
</dbReference>
<dbReference type="SUPFAM" id="SSF63418">
    <property type="entry name" value="MurE/MurF N-terminal domain"/>
    <property type="match status" value="1"/>
</dbReference>
<keyword evidence="7" id="KW-0963">Cytoplasm</keyword>
<feature type="domain" description="Mur ligase N-terminal catalytic" evidence="9">
    <location>
        <begin position="29"/>
        <end position="108"/>
    </location>
</feature>
<accession>A0A094Z2C7</accession>
<gene>
    <name evidence="7" type="primary">murE</name>
    <name evidence="12" type="ORF">DJ66_0204</name>
</gene>
<dbReference type="InterPro" id="IPR013221">
    <property type="entry name" value="Mur_ligase_cen"/>
</dbReference>
<evidence type="ECO:0000256" key="7">
    <source>
        <dbReference type="HAMAP-Rule" id="MF_00208"/>
    </source>
</evidence>
<dbReference type="Pfam" id="PF08245">
    <property type="entry name" value="Mur_ligase_M"/>
    <property type="match status" value="1"/>
</dbReference>
<keyword evidence="7" id="KW-0067">ATP-binding</keyword>
<dbReference type="EC" id="6.3.2.13" evidence="7"/>
<comment type="function">
    <text evidence="7">Catalyzes the addition of meso-diaminopimelic acid to the nucleotide precursor UDP-N-acetylmuramoyl-L-alanyl-D-glutamate (UMAG) in the biosynthesis of bacterial cell-wall peptidoglycan.</text>
</comment>
<feature type="binding site" evidence="7">
    <location>
        <position position="473"/>
    </location>
    <ligand>
        <name>meso-2,6-diaminopimelate</name>
        <dbReference type="ChEBI" id="CHEBI:57791"/>
    </ligand>
</feature>
<keyword evidence="7 12" id="KW-0436">Ligase</keyword>
<keyword evidence="5 7" id="KW-0131">Cell cycle</keyword>
<comment type="caution">
    <text evidence="7">Lacks conserved residue(s) required for the propagation of feature annotation.</text>
</comment>
<feature type="binding site" evidence="7">
    <location>
        <position position="397"/>
    </location>
    <ligand>
        <name>meso-2,6-diaminopimelate</name>
        <dbReference type="ChEBI" id="CHEBI:57791"/>
    </ligand>
</feature>
<comment type="catalytic activity">
    <reaction evidence="7">
        <text>UDP-N-acetyl-alpha-D-muramoyl-L-alanyl-D-glutamate + meso-2,6-diaminopimelate + ATP = UDP-N-acetyl-alpha-D-muramoyl-L-alanyl-gamma-D-glutamyl-meso-2,6-diaminopimelate + ADP + phosphate + H(+)</text>
        <dbReference type="Rhea" id="RHEA:23676"/>
        <dbReference type="ChEBI" id="CHEBI:15378"/>
        <dbReference type="ChEBI" id="CHEBI:30616"/>
        <dbReference type="ChEBI" id="CHEBI:43474"/>
        <dbReference type="ChEBI" id="CHEBI:57791"/>
        <dbReference type="ChEBI" id="CHEBI:83900"/>
        <dbReference type="ChEBI" id="CHEBI:83905"/>
        <dbReference type="ChEBI" id="CHEBI:456216"/>
        <dbReference type="EC" id="6.3.2.13"/>
    </reaction>
</comment>
<dbReference type="GO" id="GO:0009252">
    <property type="term" value="P:peptidoglycan biosynthetic process"/>
    <property type="evidence" value="ECO:0007669"/>
    <property type="project" value="UniProtKB-UniRule"/>
</dbReference>
<evidence type="ECO:0000259" key="11">
    <source>
        <dbReference type="Pfam" id="PF08245"/>
    </source>
</evidence>
<dbReference type="PANTHER" id="PTHR23135">
    <property type="entry name" value="MUR LIGASE FAMILY MEMBER"/>
    <property type="match status" value="1"/>
</dbReference>
<keyword evidence="3 7" id="KW-0133">Cell shape</keyword>
<dbReference type="RefSeq" id="WP_034441531.1">
    <property type="nucleotide sequence ID" value="NZ_JMTK01000001.1"/>
</dbReference>
<comment type="similarity">
    <text evidence="1 7">Belongs to the MurCDEF family. MurE subfamily.</text>
</comment>
<dbReference type="UniPathway" id="UPA00219"/>
<feature type="short sequence motif" description="Meso-diaminopimelate recognition motif" evidence="7">
    <location>
        <begin position="421"/>
        <end position="424"/>
    </location>
</feature>
<dbReference type="InterPro" id="IPR000713">
    <property type="entry name" value="Mur_ligase_N"/>
</dbReference>
<evidence type="ECO:0000313" key="12">
    <source>
        <dbReference type="EMBL" id="KJZ82595.1"/>
    </source>
</evidence>
<feature type="domain" description="Mur ligase C-terminal" evidence="10">
    <location>
        <begin position="347"/>
        <end position="471"/>
    </location>
</feature>
<protein>
    <recommendedName>
        <fullName evidence="7">UDP-N-acetylmuramoyl-L-alanyl-D-glutamate--2,6-diaminopimelate ligase</fullName>
        <ecNumber evidence="7">6.3.2.13</ecNumber>
    </recommendedName>
    <alternativeName>
        <fullName evidence="7">Meso-A2pm-adding enzyme</fullName>
    </alternativeName>
    <alternativeName>
        <fullName evidence="7">Meso-diaminopimelate-adding enzyme</fullName>
    </alternativeName>
    <alternativeName>
        <fullName evidence="7">UDP-MurNAc-L-Ala-D-Glu:meso-diaminopimelate ligase</fullName>
    </alternativeName>
    <alternativeName>
        <fullName evidence="7">UDP-MurNAc-tripeptide synthetase</fullName>
    </alternativeName>
    <alternativeName>
        <fullName evidence="7">UDP-N-acetylmuramyl-tripeptide synthetase</fullName>
    </alternativeName>
</protein>
<keyword evidence="7" id="KW-0460">Magnesium</keyword>
<feature type="binding site" evidence="7">
    <location>
        <begin position="164"/>
        <end position="165"/>
    </location>
    <ligand>
        <name>UDP-N-acetyl-alpha-D-muramoyl-L-alanyl-D-glutamate</name>
        <dbReference type="ChEBI" id="CHEBI:83900"/>
    </ligand>
</feature>
<evidence type="ECO:0000259" key="9">
    <source>
        <dbReference type="Pfam" id="PF01225"/>
    </source>
</evidence>
<feature type="binding site" evidence="7">
    <location>
        <position position="469"/>
    </location>
    <ligand>
        <name>meso-2,6-diaminopimelate</name>
        <dbReference type="ChEBI" id="CHEBI:57791"/>
    </ligand>
</feature>
<comment type="caution">
    <text evidence="12">The sequence shown here is derived from an EMBL/GenBank/DDBJ whole genome shotgun (WGS) entry which is preliminary data.</text>
</comment>
<name>A0A094Z2C7_9HYPH</name>
<dbReference type="PATRIC" id="fig|556287.8.peg.175"/>
<evidence type="ECO:0000256" key="6">
    <source>
        <dbReference type="ARBA" id="ARBA00023316"/>
    </source>
</evidence>
<evidence type="ECO:0000256" key="1">
    <source>
        <dbReference type="ARBA" id="ARBA00005898"/>
    </source>
</evidence>
<dbReference type="NCBIfam" id="TIGR01085">
    <property type="entry name" value="murE"/>
    <property type="match status" value="1"/>
</dbReference>
<dbReference type="InterPro" id="IPR036615">
    <property type="entry name" value="Mur_ligase_C_dom_sf"/>
</dbReference>
<comment type="pathway">
    <text evidence="7 8">Cell wall biogenesis; peptidoglycan biosynthesis.</text>
</comment>
<keyword evidence="2 7" id="KW-0132">Cell division</keyword>
<evidence type="ECO:0000256" key="2">
    <source>
        <dbReference type="ARBA" id="ARBA00022618"/>
    </source>
</evidence>
<keyword evidence="6 7" id="KW-0961">Cell wall biogenesis/degradation</keyword>
<evidence type="ECO:0000256" key="4">
    <source>
        <dbReference type="ARBA" id="ARBA00022984"/>
    </source>
</evidence>
<dbReference type="SUPFAM" id="SSF53623">
    <property type="entry name" value="MurD-like peptide ligases, catalytic domain"/>
    <property type="match status" value="1"/>
</dbReference>
<feature type="binding site" evidence="7">
    <location>
        <position position="191"/>
    </location>
    <ligand>
        <name>UDP-N-acetyl-alpha-D-muramoyl-L-alanyl-D-glutamate</name>
        <dbReference type="ChEBI" id="CHEBI:83900"/>
    </ligand>
</feature>
<dbReference type="InterPro" id="IPR005761">
    <property type="entry name" value="UDP-N-AcMur-Glu-dNH2Pim_ligase"/>
</dbReference>
<dbReference type="GO" id="GO:0071555">
    <property type="term" value="P:cell wall organization"/>
    <property type="evidence" value="ECO:0007669"/>
    <property type="project" value="UniProtKB-KW"/>
</dbReference>
<feature type="binding site" evidence="7">
    <location>
        <position position="199"/>
    </location>
    <ligand>
        <name>UDP-N-acetyl-alpha-D-muramoyl-L-alanyl-D-glutamate</name>
        <dbReference type="ChEBI" id="CHEBI:83900"/>
    </ligand>
</feature>
<dbReference type="Gene3D" id="3.90.190.20">
    <property type="entry name" value="Mur ligase, C-terminal domain"/>
    <property type="match status" value="1"/>
</dbReference>
<dbReference type="Gene3D" id="3.40.1190.10">
    <property type="entry name" value="Mur-like, catalytic domain"/>
    <property type="match status" value="1"/>
</dbReference>
<dbReference type="NCBIfam" id="NF001126">
    <property type="entry name" value="PRK00139.1-4"/>
    <property type="match status" value="1"/>
</dbReference>
<dbReference type="EMBL" id="JMTK01000001">
    <property type="protein sequence ID" value="KJZ82595.1"/>
    <property type="molecule type" value="Genomic_DNA"/>
</dbReference>
<dbReference type="GO" id="GO:0008765">
    <property type="term" value="F:UDP-N-acetylmuramoylalanyl-D-glutamate-2,6-diaminopimelate ligase activity"/>
    <property type="evidence" value="ECO:0007669"/>
    <property type="project" value="UniProtKB-UniRule"/>
</dbReference>
<dbReference type="GO" id="GO:0000287">
    <property type="term" value="F:magnesium ion binding"/>
    <property type="evidence" value="ECO:0007669"/>
    <property type="project" value="UniProtKB-UniRule"/>
</dbReference>
<feature type="binding site" evidence="7">
    <location>
        <begin position="122"/>
        <end position="128"/>
    </location>
    <ligand>
        <name>ATP</name>
        <dbReference type="ChEBI" id="CHEBI:30616"/>
    </ligand>
</feature>
<evidence type="ECO:0000256" key="5">
    <source>
        <dbReference type="ARBA" id="ARBA00023306"/>
    </source>
</evidence>
<comment type="subcellular location">
    <subcellularLocation>
        <location evidence="7 8">Cytoplasm</location>
    </subcellularLocation>
</comment>
<reference evidence="12 13" key="1">
    <citation type="journal article" date="2015" name="Phytopathology">
        <title>Genomes of Candidatus Liberibacter solanacearum haplotype A from New Zealand and the USA suggest significant genome plasticity in the species.</title>
        <authorList>
            <person name="Thompson S.M."/>
            <person name="Johnson C.P."/>
            <person name="Lu A.Y."/>
            <person name="Frampton R.A."/>
            <person name="Sullivan K.L."/>
            <person name="Fiers M.W."/>
            <person name="Crowhurst R.N."/>
            <person name="Pitman A.R."/>
            <person name="Scott I."/>
            <person name="Gudmestad N.C."/>
            <person name="Smith G.R."/>
        </authorList>
    </citation>
    <scope>NUCLEOTIDE SEQUENCE [LARGE SCALE GENOMIC DNA]</scope>
    <source>
        <strain evidence="12 13">LsoNZ1</strain>
    </source>
</reference>
<evidence type="ECO:0000259" key="10">
    <source>
        <dbReference type="Pfam" id="PF02875"/>
    </source>
</evidence>
<dbReference type="HAMAP" id="MF_00208">
    <property type="entry name" value="MurE"/>
    <property type="match status" value="1"/>
</dbReference>
<dbReference type="PANTHER" id="PTHR23135:SF4">
    <property type="entry name" value="UDP-N-ACETYLMURAMOYL-L-ALANYL-D-GLUTAMATE--2,6-DIAMINOPIMELATE LIGASE MURE HOMOLOG, CHLOROPLASTIC"/>
    <property type="match status" value="1"/>
</dbReference>
<dbReference type="AlphaFoldDB" id="A0A094Z2C7"/>
<feature type="binding site" evidence="7">
    <location>
        <begin position="421"/>
        <end position="424"/>
    </location>
    <ligand>
        <name>meso-2,6-diaminopimelate</name>
        <dbReference type="ChEBI" id="CHEBI:57791"/>
    </ligand>
</feature>
<dbReference type="GO" id="GO:0005737">
    <property type="term" value="C:cytoplasm"/>
    <property type="evidence" value="ECO:0007669"/>
    <property type="project" value="UniProtKB-SubCell"/>
</dbReference>
<proteinExistence type="inferred from homology"/>
<dbReference type="Pfam" id="PF02875">
    <property type="entry name" value="Mur_ligase_C"/>
    <property type="match status" value="1"/>
</dbReference>
<organism evidence="12 13">
    <name type="scientific">Candidatus Liberibacter solanacearum</name>
    <dbReference type="NCBI Taxonomy" id="556287"/>
    <lineage>
        <taxon>Bacteria</taxon>
        <taxon>Pseudomonadati</taxon>
        <taxon>Pseudomonadota</taxon>
        <taxon>Alphaproteobacteria</taxon>
        <taxon>Hyphomicrobiales</taxon>
        <taxon>Rhizobiaceae</taxon>
        <taxon>Liberibacter</taxon>
    </lineage>
</organism>
<dbReference type="GO" id="GO:0005524">
    <property type="term" value="F:ATP binding"/>
    <property type="evidence" value="ECO:0007669"/>
    <property type="project" value="UniProtKB-UniRule"/>
</dbReference>
<dbReference type="InterPro" id="IPR036565">
    <property type="entry name" value="Mur-like_cat_sf"/>
</dbReference>
<dbReference type="GO" id="GO:0008360">
    <property type="term" value="P:regulation of cell shape"/>
    <property type="evidence" value="ECO:0007669"/>
    <property type="project" value="UniProtKB-KW"/>
</dbReference>
<evidence type="ECO:0000313" key="13">
    <source>
        <dbReference type="Proteomes" id="UP000033731"/>
    </source>
</evidence>
<evidence type="ECO:0000256" key="3">
    <source>
        <dbReference type="ARBA" id="ARBA00022960"/>
    </source>
</evidence>